<dbReference type="OrthoDB" id="10013942at2"/>
<evidence type="ECO:0000313" key="3">
    <source>
        <dbReference type="Proteomes" id="UP000051223"/>
    </source>
</evidence>
<keyword evidence="1" id="KW-0472">Membrane</keyword>
<feature type="transmembrane region" description="Helical" evidence="1">
    <location>
        <begin position="12"/>
        <end position="28"/>
    </location>
</feature>
<name>A0A0R1YAI4_9LACO</name>
<organism evidence="2 3">
    <name type="scientific">Lactobacillus hamsteri DSM 5661 = JCM 6256</name>
    <dbReference type="NCBI Taxonomy" id="1423754"/>
    <lineage>
        <taxon>Bacteria</taxon>
        <taxon>Bacillati</taxon>
        <taxon>Bacillota</taxon>
        <taxon>Bacilli</taxon>
        <taxon>Lactobacillales</taxon>
        <taxon>Lactobacillaceae</taxon>
        <taxon>Lactobacillus</taxon>
    </lineage>
</organism>
<protein>
    <submittedName>
        <fullName evidence="2">Uncharacterized protein</fullName>
    </submittedName>
</protein>
<keyword evidence="1" id="KW-1133">Transmembrane helix</keyword>
<dbReference type="EMBL" id="AZGI01000062">
    <property type="protein sequence ID" value="KRM37796.1"/>
    <property type="molecule type" value="Genomic_DNA"/>
</dbReference>
<proteinExistence type="predicted"/>
<dbReference type="RefSeq" id="WP_025081284.1">
    <property type="nucleotide sequence ID" value="NZ_AZGI01000062.1"/>
</dbReference>
<evidence type="ECO:0000313" key="2">
    <source>
        <dbReference type="EMBL" id="KRM37796.1"/>
    </source>
</evidence>
<gene>
    <name evidence="2" type="ORF">FC39_GL001731</name>
</gene>
<sequence>MSKKEIKIRGIISGILFALLSLGFDYLSKHTISTFSLVMNIFEGIAFAFFMVWFMNGFSKKKDSKENMGKIVLRL</sequence>
<dbReference type="Proteomes" id="UP000051223">
    <property type="component" value="Unassembled WGS sequence"/>
</dbReference>
<keyword evidence="1" id="KW-0812">Transmembrane</keyword>
<accession>A0A0R1YAI4</accession>
<keyword evidence="3" id="KW-1185">Reference proteome</keyword>
<evidence type="ECO:0000256" key="1">
    <source>
        <dbReference type="SAM" id="Phobius"/>
    </source>
</evidence>
<dbReference type="AlphaFoldDB" id="A0A0R1YAI4"/>
<dbReference type="PATRIC" id="fig|1423754.3.peg.1779"/>
<comment type="caution">
    <text evidence="2">The sequence shown here is derived from an EMBL/GenBank/DDBJ whole genome shotgun (WGS) entry which is preliminary data.</text>
</comment>
<reference evidence="2 3" key="1">
    <citation type="journal article" date="2015" name="Genome Announc.">
        <title>Expanding the biotechnology potential of lactobacilli through comparative genomics of 213 strains and associated genera.</title>
        <authorList>
            <person name="Sun Z."/>
            <person name="Harris H.M."/>
            <person name="McCann A."/>
            <person name="Guo C."/>
            <person name="Argimon S."/>
            <person name="Zhang W."/>
            <person name="Yang X."/>
            <person name="Jeffery I.B."/>
            <person name="Cooney J.C."/>
            <person name="Kagawa T.F."/>
            <person name="Liu W."/>
            <person name="Song Y."/>
            <person name="Salvetti E."/>
            <person name="Wrobel A."/>
            <person name="Rasinkangas P."/>
            <person name="Parkhill J."/>
            <person name="Rea M.C."/>
            <person name="O'Sullivan O."/>
            <person name="Ritari J."/>
            <person name="Douillard F.P."/>
            <person name="Paul Ross R."/>
            <person name="Yang R."/>
            <person name="Briner A.E."/>
            <person name="Felis G.E."/>
            <person name="de Vos W.M."/>
            <person name="Barrangou R."/>
            <person name="Klaenhammer T.R."/>
            <person name="Caufield P.W."/>
            <person name="Cui Y."/>
            <person name="Zhang H."/>
            <person name="O'Toole P.W."/>
        </authorList>
    </citation>
    <scope>NUCLEOTIDE SEQUENCE [LARGE SCALE GENOMIC DNA]</scope>
    <source>
        <strain evidence="2 3">DSM 5661</strain>
    </source>
</reference>
<feature type="transmembrane region" description="Helical" evidence="1">
    <location>
        <begin position="34"/>
        <end position="55"/>
    </location>
</feature>